<accession>A0ABN2IPV5</accession>
<dbReference type="InterPro" id="IPR032466">
    <property type="entry name" value="Metal_Hydrolase"/>
</dbReference>
<dbReference type="Gene3D" id="2.30.40.10">
    <property type="entry name" value="Urease, subunit C, domain 1"/>
    <property type="match status" value="1"/>
</dbReference>
<evidence type="ECO:0000256" key="1">
    <source>
        <dbReference type="ARBA" id="ARBA00022801"/>
    </source>
</evidence>
<comment type="caution">
    <text evidence="3">The sequence shown here is derived from an EMBL/GenBank/DDBJ whole genome shotgun (WGS) entry which is preliminary data.</text>
</comment>
<keyword evidence="4" id="KW-1185">Reference proteome</keyword>
<dbReference type="SUPFAM" id="SSF51338">
    <property type="entry name" value="Composite domain of metallo-dependent hydrolases"/>
    <property type="match status" value="1"/>
</dbReference>
<dbReference type="Pfam" id="PF01979">
    <property type="entry name" value="Amidohydro_1"/>
    <property type="match status" value="1"/>
</dbReference>
<dbReference type="RefSeq" id="WP_344314308.1">
    <property type="nucleotide sequence ID" value="NZ_BAAANY010000033.1"/>
</dbReference>
<dbReference type="PANTHER" id="PTHR43794:SF11">
    <property type="entry name" value="AMIDOHYDROLASE-RELATED DOMAIN-CONTAINING PROTEIN"/>
    <property type="match status" value="1"/>
</dbReference>
<proteinExistence type="predicted"/>
<dbReference type="SUPFAM" id="SSF51556">
    <property type="entry name" value="Metallo-dependent hydrolases"/>
    <property type="match status" value="1"/>
</dbReference>
<gene>
    <name evidence="3" type="ORF">GCM10009765_68470</name>
</gene>
<keyword evidence="1" id="KW-0378">Hydrolase</keyword>
<reference evidence="3 4" key="1">
    <citation type="journal article" date="2019" name="Int. J. Syst. Evol. Microbiol.">
        <title>The Global Catalogue of Microorganisms (GCM) 10K type strain sequencing project: providing services to taxonomists for standard genome sequencing and annotation.</title>
        <authorList>
            <consortium name="The Broad Institute Genomics Platform"/>
            <consortium name="The Broad Institute Genome Sequencing Center for Infectious Disease"/>
            <person name="Wu L."/>
            <person name="Ma J."/>
        </authorList>
    </citation>
    <scope>NUCLEOTIDE SEQUENCE [LARGE SCALE GENOMIC DNA]</scope>
    <source>
        <strain evidence="3 4">JCM 14718</strain>
    </source>
</reference>
<protein>
    <submittedName>
        <fullName evidence="3">Amidohydrolase family protein</fullName>
    </submittedName>
</protein>
<dbReference type="NCBIfam" id="NF006056">
    <property type="entry name" value="PRK08204.1"/>
    <property type="match status" value="1"/>
</dbReference>
<evidence type="ECO:0000313" key="4">
    <source>
        <dbReference type="Proteomes" id="UP001500618"/>
    </source>
</evidence>
<organism evidence="3 4">
    <name type="scientific">Fodinicola feengrottensis</name>
    <dbReference type="NCBI Taxonomy" id="435914"/>
    <lineage>
        <taxon>Bacteria</taxon>
        <taxon>Bacillati</taxon>
        <taxon>Actinomycetota</taxon>
        <taxon>Actinomycetes</taxon>
        <taxon>Mycobacteriales</taxon>
        <taxon>Fodinicola</taxon>
    </lineage>
</organism>
<evidence type="ECO:0000313" key="3">
    <source>
        <dbReference type="EMBL" id="GAA1709383.1"/>
    </source>
</evidence>
<name>A0ABN2IPV5_9ACTN</name>
<dbReference type="Proteomes" id="UP001500618">
    <property type="component" value="Unassembled WGS sequence"/>
</dbReference>
<dbReference type="InterPro" id="IPR006680">
    <property type="entry name" value="Amidohydro-rel"/>
</dbReference>
<dbReference type="InterPro" id="IPR011059">
    <property type="entry name" value="Metal-dep_hydrolase_composite"/>
</dbReference>
<dbReference type="Gene3D" id="3.20.20.140">
    <property type="entry name" value="Metal-dependent hydrolases"/>
    <property type="match status" value="1"/>
</dbReference>
<evidence type="ECO:0000259" key="2">
    <source>
        <dbReference type="Pfam" id="PF01979"/>
    </source>
</evidence>
<dbReference type="PANTHER" id="PTHR43794">
    <property type="entry name" value="AMINOHYDROLASE SSNA-RELATED"/>
    <property type="match status" value="1"/>
</dbReference>
<sequence>MERTLLRNGWVIDTEPAPVVRPKTDVLIEDDRIVAVGPELSVADAKVIDATDRIVMPGLVDTHRHTWQAALRSVAVDIDLMAYLDLVGGVLASRFTSEDVRVSTLAGALECLDAGITTLQDFSHIQRRPEHADAAVAGLTEAGIRAVFGYGYSVAAGDQRTPSEVRRVRDQYFRSDAQLVTMALGPLGPSYQRLDQTIEDWRMAAELGLRIFVHVGSGPVAHRPIETLRDQGLLTADTTYVHANSLPDDELKLIGESGGAVSITPAVEARMGHGAPTVGRLAALGVTTGLGVDVVTSVAGDPFSVMRATLLTGQFGEGVRVSPADVLRMATIDGAAALGMRDRIGSLSPGKQADVVLLRTDALNLVGAVHHDPIGAVVTAAHPGNVDTVLVAGKVVKRDGQLLSPALRPTLDAVAAAAQRLAAGVPD</sequence>
<dbReference type="InterPro" id="IPR050287">
    <property type="entry name" value="MTA/SAH_deaminase"/>
</dbReference>
<feature type="domain" description="Amidohydrolase-related" evidence="2">
    <location>
        <begin position="54"/>
        <end position="396"/>
    </location>
</feature>
<dbReference type="EMBL" id="BAAANY010000033">
    <property type="protein sequence ID" value="GAA1709383.1"/>
    <property type="molecule type" value="Genomic_DNA"/>
</dbReference>